<comment type="caution">
    <text evidence="4">The sequence shown here is derived from an EMBL/GenBank/DDBJ whole genome shotgun (WGS) entry which is preliminary data.</text>
</comment>
<dbReference type="AlphaFoldDB" id="A0A7Y0HRS6"/>
<dbReference type="RefSeq" id="WP_169299751.1">
    <property type="nucleotide sequence ID" value="NZ_JABBNI010000063.1"/>
</dbReference>
<keyword evidence="5" id="KW-1185">Reference proteome</keyword>
<evidence type="ECO:0000256" key="2">
    <source>
        <dbReference type="SAM" id="SignalP"/>
    </source>
</evidence>
<evidence type="ECO:0000313" key="4">
    <source>
        <dbReference type="EMBL" id="NMM65163.1"/>
    </source>
</evidence>
<reference evidence="4 5" key="1">
    <citation type="submission" date="2020-04" db="EMBL/GenBank/DDBJ databases">
        <authorList>
            <person name="Doyle D.A."/>
        </authorList>
    </citation>
    <scope>NUCLEOTIDE SEQUENCE [LARGE SCALE GENOMIC DNA]</scope>
    <source>
        <strain evidence="4 5">P21</strain>
    </source>
</reference>
<name>A0A7Y0HRS6_9CLOT</name>
<accession>A0A7Y0HRS6</accession>
<dbReference type="EMBL" id="JABBNI010000063">
    <property type="protein sequence ID" value="NMM65163.1"/>
    <property type="molecule type" value="Genomic_DNA"/>
</dbReference>
<organism evidence="4 5">
    <name type="scientific">Clostridium muellerianum</name>
    <dbReference type="NCBI Taxonomy" id="2716538"/>
    <lineage>
        <taxon>Bacteria</taxon>
        <taxon>Bacillati</taxon>
        <taxon>Bacillota</taxon>
        <taxon>Clostridia</taxon>
        <taxon>Eubacteriales</taxon>
        <taxon>Clostridiaceae</taxon>
        <taxon>Clostridium</taxon>
    </lineage>
</organism>
<gene>
    <name evidence="4" type="ORF">HBE96_21500</name>
</gene>
<dbReference type="InterPro" id="IPR032812">
    <property type="entry name" value="SbsA_Ig"/>
</dbReference>
<feature type="signal peptide" evidence="2">
    <location>
        <begin position="1"/>
        <end position="25"/>
    </location>
</feature>
<feature type="chain" id="PRO_5031349522" description="SbsA Ig-like domain-containing protein" evidence="2">
    <location>
        <begin position="26"/>
        <end position="223"/>
    </location>
</feature>
<protein>
    <recommendedName>
        <fullName evidence="3">SbsA Ig-like domain-containing protein</fullName>
    </recommendedName>
</protein>
<dbReference type="Proteomes" id="UP000537131">
    <property type="component" value="Unassembled WGS sequence"/>
</dbReference>
<evidence type="ECO:0000313" key="5">
    <source>
        <dbReference type="Proteomes" id="UP000537131"/>
    </source>
</evidence>
<feature type="domain" description="SbsA Ig-like" evidence="3">
    <location>
        <begin position="30"/>
        <end position="121"/>
    </location>
</feature>
<evidence type="ECO:0000259" key="3">
    <source>
        <dbReference type="Pfam" id="PF13205"/>
    </source>
</evidence>
<keyword evidence="1 2" id="KW-0732">Signal</keyword>
<proteinExistence type="predicted"/>
<sequence>MKKLKLLIILCILGTSLLFSTNVLAFQVNDNQVVYTNKKWMLEFTGPVGYDDLTKQAIIVTDSKGAKASISLQLGNDNKSIIVYPPAGGYIAGESYTLKVGKQVHSSKGTQMKQDRLIHFSIEKISKIEITSTSLLSIDGGTTGKINYKVLDQDGNDITKSTTANNLTFQSGVGTAKGSNGVITIASPFISLNTLKSVQITILDSNNGAYASGIYNVESFEVK</sequence>
<dbReference type="Pfam" id="PF13205">
    <property type="entry name" value="Big_5"/>
    <property type="match status" value="1"/>
</dbReference>
<evidence type="ECO:0000256" key="1">
    <source>
        <dbReference type="ARBA" id="ARBA00022729"/>
    </source>
</evidence>
<reference evidence="4 5" key="2">
    <citation type="submission" date="2020-06" db="EMBL/GenBank/DDBJ databases">
        <title>Complete Genome Sequence of Clostridium muelleri sp. nov. P21T, an Acid-Alcohol Producing Acetogen Isolated from Old Hay.</title>
        <authorList>
            <person name="Duncan K.E."/>
            <person name="Tanner R.S."/>
        </authorList>
    </citation>
    <scope>NUCLEOTIDE SEQUENCE [LARGE SCALE GENOMIC DNA]</scope>
    <source>
        <strain evidence="4 5">P21</strain>
    </source>
</reference>